<feature type="binding site" evidence="7">
    <location>
        <begin position="51"/>
        <end position="52"/>
    </location>
    <ligand>
        <name>Fe-coproporphyrin III</name>
        <dbReference type="ChEBI" id="CHEBI:68438"/>
    </ligand>
</feature>
<protein>
    <recommendedName>
        <fullName evidence="7">Coproporphyrin III ferrochelatase</fullName>
        <ecNumber evidence="7">4.99.1.9</ecNumber>
    </recommendedName>
</protein>
<feature type="binding site" description="axial binding residue" evidence="7">
    <location>
        <position position="18"/>
    </location>
    <ligand>
        <name>Fe-coproporphyrin III</name>
        <dbReference type="ChEBI" id="CHEBI:68438"/>
    </ligand>
    <ligandPart>
        <name>Fe</name>
        <dbReference type="ChEBI" id="CHEBI:18248"/>
    </ligandPart>
</feature>
<proteinExistence type="inferred from homology"/>
<evidence type="ECO:0000256" key="7">
    <source>
        <dbReference type="HAMAP-Rule" id="MF_00323"/>
    </source>
</evidence>
<feature type="binding site" evidence="7">
    <location>
        <position position="133"/>
    </location>
    <ligand>
        <name>Fe-coproporphyrin III</name>
        <dbReference type="ChEBI" id="CHEBI:68438"/>
    </ligand>
</feature>
<dbReference type="HAMAP" id="MF_00323">
    <property type="entry name" value="Ferrochelatase"/>
    <property type="match status" value="1"/>
</dbReference>
<comment type="pathway">
    <text evidence="1 7 8">Porphyrin-containing compound metabolism; protoheme biosynthesis.</text>
</comment>
<keyword evidence="5 7" id="KW-0627">Porphyrin biosynthesis</keyword>
<dbReference type="GO" id="GO:0005737">
    <property type="term" value="C:cytoplasm"/>
    <property type="evidence" value="ECO:0007669"/>
    <property type="project" value="UniProtKB-SubCell"/>
</dbReference>
<dbReference type="PANTHER" id="PTHR11108:SF1">
    <property type="entry name" value="FERROCHELATASE, MITOCHONDRIAL"/>
    <property type="match status" value="1"/>
</dbReference>
<dbReference type="EC" id="4.99.1.9" evidence="7"/>
<comment type="catalytic activity">
    <reaction evidence="6">
        <text>Fe-coproporphyrin III + 2 H(+) = coproporphyrin III + Fe(2+)</text>
        <dbReference type="Rhea" id="RHEA:49572"/>
        <dbReference type="ChEBI" id="CHEBI:15378"/>
        <dbReference type="ChEBI" id="CHEBI:29033"/>
        <dbReference type="ChEBI" id="CHEBI:68438"/>
        <dbReference type="ChEBI" id="CHEBI:131725"/>
        <dbReference type="EC" id="4.99.1.9"/>
    </reaction>
    <physiologicalReaction direction="right-to-left" evidence="6">
        <dbReference type="Rhea" id="RHEA:49574"/>
    </physiologicalReaction>
</comment>
<dbReference type="RefSeq" id="WP_006287746.1">
    <property type="nucleotide sequence ID" value="NZ_BALG01000289.1"/>
</dbReference>
<reference evidence="9 10" key="1">
    <citation type="submission" date="2012-10" db="EMBL/GenBank/DDBJ databases">
        <title>Draft Genome Sequence of Paenibacillus popilliae ATCC 14706T.</title>
        <authorList>
            <person name="Iiyama K."/>
            <person name="Mori K."/>
            <person name="Mon H."/>
            <person name="Chieda Y."/>
            <person name="Lee J.M."/>
            <person name="Kusakabe T."/>
            <person name="Tashiro K."/>
            <person name="Asano S."/>
            <person name="Yasunaga-Aoki C."/>
            <person name="Shimizu S."/>
        </authorList>
    </citation>
    <scope>NUCLEOTIDE SEQUENCE [LARGE SCALE GENOMIC DNA]</scope>
    <source>
        <strain evidence="9 10">ATCC 14706</strain>
    </source>
</reference>
<evidence type="ECO:0000256" key="8">
    <source>
        <dbReference type="RuleBase" id="RU000607"/>
    </source>
</evidence>
<evidence type="ECO:0000256" key="4">
    <source>
        <dbReference type="ARBA" id="ARBA00023239"/>
    </source>
</evidence>
<dbReference type="GO" id="GO:0004325">
    <property type="term" value="F:ferrochelatase activity"/>
    <property type="evidence" value="ECO:0007669"/>
    <property type="project" value="UniProtKB-UniRule"/>
</dbReference>
<dbReference type="Gene3D" id="3.40.50.1400">
    <property type="match status" value="2"/>
</dbReference>
<dbReference type="GO" id="GO:0046872">
    <property type="term" value="F:metal ion binding"/>
    <property type="evidence" value="ECO:0007669"/>
    <property type="project" value="UniProtKB-UniRule"/>
</dbReference>
<accession>M9LRF8</accession>
<organism evidence="9 10">
    <name type="scientific">Paenibacillus popilliae ATCC 14706</name>
    <dbReference type="NCBI Taxonomy" id="1212764"/>
    <lineage>
        <taxon>Bacteria</taxon>
        <taxon>Bacillati</taxon>
        <taxon>Bacillota</taxon>
        <taxon>Bacilli</taxon>
        <taxon>Bacillales</taxon>
        <taxon>Paenibacillaceae</taxon>
        <taxon>Paenibacillus</taxon>
    </lineage>
</organism>
<dbReference type="EMBL" id="BALG01000289">
    <property type="protein sequence ID" value="GAC43966.1"/>
    <property type="molecule type" value="Genomic_DNA"/>
</dbReference>
<feature type="binding site" evidence="7">
    <location>
        <position position="274"/>
    </location>
    <ligand>
        <name>Fe(2+)</name>
        <dbReference type="ChEBI" id="CHEBI:29033"/>
    </ligand>
</feature>
<dbReference type="OrthoDB" id="9776380at2"/>
<comment type="caution">
    <text evidence="9">The sequence shown here is derived from an EMBL/GenBank/DDBJ whole genome shotgun (WGS) entry which is preliminary data.</text>
</comment>
<dbReference type="Pfam" id="PF00762">
    <property type="entry name" value="Ferrochelatase"/>
    <property type="match status" value="1"/>
</dbReference>
<evidence type="ECO:0000313" key="9">
    <source>
        <dbReference type="EMBL" id="GAC43966.1"/>
    </source>
</evidence>
<comment type="similarity">
    <text evidence="7 8">Belongs to the ferrochelatase family.</text>
</comment>
<dbReference type="InterPro" id="IPR033644">
    <property type="entry name" value="Ferrochelatase_C"/>
</dbReference>
<keyword evidence="4 7" id="KW-0456">Lyase</keyword>
<gene>
    <name evidence="7" type="primary">cpfC</name>
    <name evidence="9" type="ORF">PPOP_3366</name>
</gene>
<keyword evidence="7" id="KW-0479">Metal-binding</keyword>
<feature type="binding site" evidence="7">
    <location>
        <position position="35"/>
    </location>
    <ligand>
        <name>Fe-coproporphyrin III</name>
        <dbReference type="ChEBI" id="CHEBI:68438"/>
    </ligand>
</feature>
<dbReference type="PROSITE" id="PS00534">
    <property type="entry name" value="FERROCHELATASE"/>
    <property type="match status" value="1"/>
</dbReference>
<dbReference type="InterPro" id="IPR019772">
    <property type="entry name" value="Ferrochelatase_AS"/>
</dbReference>
<dbReference type="InterPro" id="IPR033659">
    <property type="entry name" value="Ferrochelatase_N"/>
</dbReference>
<evidence type="ECO:0000256" key="5">
    <source>
        <dbReference type="ARBA" id="ARBA00023244"/>
    </source>
</evidence>
<dbReference type="AlphaFoldDB" id="M9LRF8"/>
<evidence type="ECO:0000256" key="3">
    <source>
        <dbReference type="ARBA" id="ARBA00023133"/>
    </source>
</evidence>
<dbReference type="GO" id="GO:0006783">
    <property type="term" value="P:heme biosynthetic process"/>
    <property type="evidence" value="ECO:0007669"/>
    <property type="project" value="UniProtKB-UniRule"/>
</dbReference>
<dbReference type="Proteomes" id="UP000029453">
    <property type="component" value="Unassembled WGS sequence"/>
</dbReference>
<dbReference type="PANTHER" id="PTHR11108">
    <property type="entry name" value="FERROCHELATASE"/>
    <property type="match status" value="1"/>
</dbReference>
<feature type="binding site" evidence="7">
    <location>
        <position position="192"/>
    </location>
    <ligand>
        <name>Fe(2+)</name>
        <dbReference type="ChEBI" id="CHEBI:29033"/>
    </ligand>
</feature>
<dbReference type="CDD" id="cd03411">
    <property type="entry name" value="Ferrochelatase_N"/>
    <property type="match status" value="1"/>
</dbReference>
<keyword evidence="10" id="KW-1185">Reference proteome</keyword>
<keyword evidence="7 8" id="KW-0963">Cytoplasm</keyword>
<comment type="caution">
    <text evidence="7">Lacks conserved residue(s) required for the propagation of feature annotation.</text>
</comment>
<evidence type="ECO:0000256" key="6">
    <source>
        <dbReference type="ARBA" id="ARBA00024536"/>
    </source>
</evidence>
<dbReference type="CDD" id="cd00419">
    <property type="entry name" value="Ferrochelatase_C"/>
    <property type="match status" value="1"/>
</dbReference>
<dbReference type="NCBIfam" id="TIGR00109">
    <property type="entry name" value="hemH"/>
    <property type="match status" value="1"/>
</dbReference>
<name>M9LRF8_PAEPP</name>
<evidence type="ECO:0000313" key="10">
    <source>
        <dbReference type="Proteomes" id="UP000029453"/>
    </source>
</evidence>
<dbReference type="SUPFAM" id="SSF53800">
    <property type="entry name" value="Chelatase"/>
    <property type="match status" value="1"/>
</dbReference>
<sequence length="323" mass="36304">MEEQQVSKRKIGVLVMSYGTPRSLEEIESYYTHIRRGNPPTGEQVKKLTDRYKAIVGGVFPLREHTNRQVEALQETLNRRTEGTEVQYVCYQGLKHAQPYIEDGVATMAGDGMKEAVSVVLAPHYSVISVGDYNARAKEAAAKHGIELRCVNSYHLHPELLDAWTERVNEQLDAFVAEGAKREEIQVLFSAHSLPARILEMNDPYVDELNATAAAIAERCGRTEGQWRITWQSAGRTATSWLGPDILDTLAAVQQEGIRWVLSAPIGFVSDHLEVLYDLDIEAVQEAERLGIRFKRIRMLNDDPKYMATLADVTMKAMSEESN</sequence>
<keyword evidence="3 7" id="KW-0350">Heme biosynthesis</keyword>
<dbReference type="InterPro" id="IPR001015">
    <property type="entry name" value="Ferrochelatase"/>
</dbReference>
<keyword evidence="2 7" id="KW-0408">Iron</keyword>
<dbReference type="UniPathway" id="UPA00252"/>
<evidence type="ECO:0000256" key="2">
    <source>
        <dbReference type="ARBA" id="ARBA00023004"/>
    </source>
</evidence>
<comment type="function">
    <text evidence="7 8">Involved in coproporphyrin-dependent heme b biosynthesis. Catalyzes the insertion of ferrous iron into coproporphyrin III to form Fe-coproporphyrin III.</text>
</comment>
<comment type="subcellular location">
    <subcellularLocation>
        <location evidence="7 8">Cytoplasm</location>
    </subcellularLocation>
</comment>
<evidence type="ECO:0000256" key="1">
    <source>
        <dbReference type="ARBA" id="ARBA00004744"/>
    </source>
</evidence>